<evidence type="ECO:0000256" key="3">
    <source>
        <dbReference type="SAM" id="MobiDB-lite"/>
    </source>
</evidence>
<dbReference type="NCBIfam" id="TIGR00756">
    <property type="entry name" value="PPR"/>
    <property type="match status" value="6"/>
</dbReference>
<dbReference type="AlphaFoldDB" id="A0A2I0WKJ0"/>
<keyword evidence="1" id="KW-0677">Repeat</keyword>
<dbReference type="SUPFAM" id="SSF48452">
    <property type="entry name" value="TPR-like"/>
    <property type="match status" value="1"/>
</dbReference>
<evidence type="ECO:0000256" key="1">
    <source>
        <dbReference type="ARBA" id="ARBA00022737"/>
    </source>
</evidence>
<dbReference type="InterPro" id="IPR011990">
    <property type="entry name" value="TPR-like_helical_dom_sf"/>
</dbReference>
<dbReference type="FunFam" id="1.25.40.10:FF:000922">
    <property type="entry name" value="Pentatricopeptide repeat-containing protein"/>
    <property type="match status" value="1"/>
</dbReference>
<feature type="repeat" description="PPR" evidence="2">
    <location>
        <begin position="200"/>
        <end position="234"/>
    </location>
</feature>
<dbReference type="Pfam" id="PF01535">
    <property type="entry name" value="PPR"/>
    <property type="match status" value="4"/>
</dbReference>
<dbReference type="EMBL" id="KZ502554">
    <property type="protein sequence ID" value="PKU76176.1"/>
    <property type="molecule type" value="Genomic_DNA"/>
</dbReference>
<feature type="repeat" description="PPR" evidence="2">
    <location>
        <begin position="488"/>
        <end position="522"/>
    </location>
</feature>
<dbReference type="InterPro" id="IPR002885">
    <property type="entry name" value="PPR_rpt"/>
</dbReference>
<name>A0A2I0WKJ0_9ASPA</name>
<accession>A0A2I0WKJ0</accession>
<protein>
    <submittedName>
        <fullName evidence="4">Pentatricopeptide repeat-containing protein</fullName>
    </submittedName>
</protein>
<feature type="repeat" description="PPR" evidence="2">
    <location>
        <begin position="380"/>
        <end position="414"/>
    </location>
</feature>
<feature type="repeat" description="PPR" evidence="2">
    <location>
        <begin position="345"/>
        <end position="379"/>
    </location>
</feature>
<feature type="compositionally biased region" description="Basic and acidic residues" evidence="3">
    <location>
        <begin position="57"/>
        <end position="76"/>
    </location>
</feature>
<organism evidence="4 5">
    <name type="scientific">Dendrobium catenatum</name>
    <dbReference type="NCBI Taxonomy" id="906689"/>
    <lineage>
        <taxon>Eukaryota</taxon>
        <taxon>Viridiplantae</taxon>
        <taxon>Streptophyta</taxon>
        <taxon>Embryophyta</taxon>
        <taxon>Tracheophyta</taxon>
        <taxon>Spermatophyta</taxon>
        <taxon>Magnoliopsida</taxon>
        <taxon>Liliopsida</taxon>
        <taxon>Asparagales</taxon>
        <taxon>Orchidaceae</taxon>
        <taxon>Epidendroideae</taxon>
        <taxon>Malaxideae</taxon>
        <taxon>Dendrobiinae</taxon>
        <taxon>Dendrobium</taxon>
    </lineage>
</organism>
<evidence type="ECO:0000256" key="2">
    <source>
        <dbReference type="PROSITE-ProRule" id="PRU00708"/>
    </source>
</evidence>
<feature type="repeat" description="PPR" evidence="2">
    <location>
        <begin position="453"/>
        <end position="487"/>
    </location>
</feature>
<keyword evidence="5" id="KW-1185">Reference proteome</keyword>
<sequence length="585" mass="65505">MSFYRQTLLRSLRTVAGAVAEAVEPRPAVLRLLSRSYAFSSAEEAAAERRRRKRRLRIEPPLHALRRDPNIPRPPRDPNAPRLPDSTSALVGPRLSLHNRVQTLIRSGELDAASSHARHAVFSSVRPTVFTCNAIMASMHRAHRLDDAVALFHFFFVQQNIVPNIVSYNVLINTHCDAGRVDTALEVYRHILANAPFSPSPVTYRHLTKGLIDSSRITEAIDLLREMLSRGHGADSLVYNNLMSGFINLGNMDKALELFDELRERCLVYDGVVHTTLMEAYWKQDKDKEAMESYQSLIDRQFKMTPATCNVLLETLLKHDKVADANKLFEHMLDEHKPPNFMALNTETYNIMVNRCFHEGKFAEAIEVFHKTGLKPFAMDVGCYNNIIGKLCKNGMLEEAEKLFEEMPSKSINPDTASYGFLVDACFENGRLEDAMEYFGKVVASGEGAPKAVLEVYNKTFDGLVRAGRIGQAMDIFEKMGEREVKPNALCYEILVTGLCKEGDLDRGRALLEEMVKGGIRASIELRSFVSDTFQMAGRGGEIELLLAGKRDSSPQITSVQQMAPNTASEASIDQQVGAIVQYSR</sequence>
<feature type="repeat" description="PPR" evidence="2">
    <location>
        <begin position="164"/>
        <end position="199"/>
    </location>
</feature>
<feature type="repeat" description="PPR" evidence="2">
    <location>
        <begin position="415"/>
        <end position="449"/>
    </location>
</feature>
<evidence type="ECO:0000313" key="5">
    <source>
        <dbReference type="Proteomes" id="UP000233837"/>
    </source>
</evidence>
<dbReference type="GO" id="GO:0048316">
    <property type="term" value="P:seed development"/>
    <property type="evidence" value="ECO:0007669"/>
    <property type="project" value="UniProtKB-ARBA"/>
</dbReference>
<dbReference type="Pfam" id="PF12854">
    <property type="entry name" value="PPR_1"/>
    <property type="match status" value="1"/>
</dbReference>
<evidence type="ECO:0000313" key="4">
    <source>
        <dbReference type="EMBL" id="PKU76176.1"/>
    </source>
</evidence>
<dbReference type="OrthoDB" id="185373at2759"/>
<dbReference type="Pfam" id="PF13041">
    <property type="entry name" value="PPR_2"/>
    <property type="match status" value="2"/>
</dbReference>
<dbReference type="STRING" id="906689.A0A2I0WKJ0"/>
<dbReference type="PANTHER" id="PTHR47937">
    <property type="entry name" value="PLASTID TRANSCRIPTIONALLY ACTIVE CHROMOSOME 2-LIKE PROTEIN"/>
    <property type="match status" value="1"/>
</dbReference>
<dbReference type="PANTHER" id="PTHR47937:SF2">
    <property type="entry name" value="PENTATRICOPEPTIDE (PPR) REPEAT-CONTAINING PROTEIN, PF01535'-RELATED"/>
    <property type="match status" value="1"/>
</dbReference>
<dbReference type="PROSITE" id="PS51375">
    <property type="entry name" value="PPR"/>
    <property type="match status" value="9"/>
</dbReference>
<proteinExistence type="predicted"/>
<reference evidence="4 5" key="1">
    <citation type="journal article" date="2016" name="Sci. Rep.">
        <title>The Dendrobium catenatum Lindl. genome sequence provides insights into polysaccharide synthase, floral development and adaptive evolution.</title>
        <authorList>
            <person name="Zhang G.Q."/>
            <person name="Xu Q."/>
            <person name="Bian C."/>
            <person name="Tsai W.C."/>
            <person name="Yeh C.M."/>
            <person name="Liu K.W."/>
            <person name="Yoshida K."/>
            <person name="Zhang L.S."/>
            <person name="Chang S.B."/>
            <person name="Chen F."/>
            <person name="Shi Y."/>
            <person name="Su Y.Y."/>
            <person name="Zhang Y.Q."/>
            <person name="Chen L.J."/>
            <person name="Yin Y."/>
            <person name="Lin M."/>
            <person name="Huang H."/>
            <person name="Deng H."/>
            <person name="Wang Z.W."/>
            <person name="Zhu S.L."/>
            <person name="Zhao X."/>
            <person name="Deng C."/>
            <person name="Niu S.C."/>
            <person name="Huang J."/>
            <person name="Wang M."/>
            <person name="Liu G.H."/>
            <person name="Yang H.J."/>
            <person name="Xiao X.J."/>
            <person name="Hsiao Y.Y."/>
            <person name="Wu W.L."/>
            <person name="Chen Y.Y."/>
            <person name="Mitsuda N."/>
            <person name="Ohme-Takagi M."/>
            <person name="Luo Y.B."/>
            <person name="Van de Peer Y."/>
            <person name="Liu Z.J."/>
        </authorList>
    </citation>
    <scope>NUCLEOTIDE SEQUENCE [LARGE SCALE GENOMIC DNA]</scope>
    <source>
        <tissue evidence="4">The whole plant</tissue>
    </source>
</reference>
<feature type="repeat" description="PPR" evidence="2">
    <location>
        <begin position="305"/>
        <end position="339"/>
    </location>
</feature>
<feature type="region of interest" description="Disordered" evidence="3">
    <location>
        <begin position="49"/>
        <end position="89"/>
    </location>
</feature>
<feature type="repeat" description="PPR" evidence="2">
    <location>
        <begin position="235"/>
        <end position="265"/>
    </location>
</feature>
<dbReference type="InterPro" id="IPR052308">
    <property type="entry name" value="PPR_domain-containing"/>
</dbReference>
<gene>
    <name evidence="4" type="primary">GRP23</name>
    <name evidence="4" type="ORF">MA16_Dca017589</name>
</gene>
<dbReference type="Proteomes" id="UP000233837">
    <property type="component" value="Unassembled WGS sequence"/>
</dbReference>
<reference evidence="4 5" key="2">
    <citation type="journal article" date="2017" name="Nature">
        <title>The Apostasia genome and the evolution of orchids.</title>
        <authorList>
            <person name="Zhang G.Q."/>
            <person name="Liu K.W."/>
            <person name="Li Z."/>
            <person name="Lohaus R."/>
            <person name="Hsiao Y.Y."/>
            <person name="Niu S.C."/>
            <person name="Wang J.Y."/>
            <person name="Lin Y.C."/>
            <person name="Xu Q."/>
            <person name="Chen L.J."/>
            <person name="Yoshida K."/>
            <person name="Fujiwara S."/>
            <person name="Wang Z.W."/>
            <person name="Zhang Y.Q."/>
            <person name="Mitsuda N."/>
            <person name="Wang M."/>
            <person name="Liu G.H."/>
            <person name="Pecoraro L."/>
            <person name="Huang H.X."/>
            <person name="Xiao X.J."/>
            <person name="Lin M."/>
            <person name="Wu X.Y."/>
            <person name="Wu W.L."/>
            <person name="Chen Y.Y."/>
            <person name="Chang S.B."/>
            <person name="Sakamoto S."/>
            <person name="Ohme-Takagi M."/>
            <person name="Yagi M."/>
            <person name="Zeng S.J."/>
            <person name="Shen C.Y."/>
            <person name="Yeh C.M."/>
            <person name="Luo Y.B."/>
            <person name="Tsai W.C."/>
            <person name="Van de Peer Y."/>
            <person name="Liu Z.J."/>
        </authorList>
    </citation>
    <scope>NUCLEOTIDE SEQUENCE [LARGE SCALE GENOMIC DNA]</scope>
    <source>
        <tissue evidence="4">The whole plant</tissue>
    </source>
</reference>
<dbReference type="Gene3D" id="1.25.40.10">
    <property type="entry name" value="Tetratricopeptide repeat domain"/>
    <property type="match status" value="4"/>
</dbReference>